<protein>
    <submittedName>
        <fullName evidence="1">Uncharacterized protein</fullName>
    </submittedName>
</protein>
<comment type="caution">
    <text evidence="1">The sequence shown here is derived from an EMBL/GenBank/DDBJ whole genome shotgun (WGS) entry which is preliminary data.</text>
</comment>
<gene>
    <name evidence="1" type="ORF">S01H1_54193</name>
</gene>
<proteinExistence type="predicted"/>
<feature type="non-terminal residue" evidence="1">
    <location>
        <position position="1"/>
    </location>
</feature>
<name>X0VBA9_9ZZZZ</name>
<dbReference type="AlphaFoldDB" id="X0VBA9"/>
<evidence type="ECO:0000313" key="1">
    <source>
        <dbReference type="EMBL" id="GAG15560.1"/>
    </source>
</evidence>
<reference evidence="1" key="1">
    <citation type="journal article" date="2014" name="Front. Microbiol.">
        <title>High frequency of phylogenetically diverse reductive dehalogenase-homologous genes in deep subseafloor sedimentary metagenomes.</title>
        <authorList>
            <person name="Kawai M."/>
            <person name="Futagami T."/>
            <person name="Toyoda A."/>
            <person name="Takaki Y."/>
            <person name="Nishi S."/>
            <person name="Hori S."/>
            <person name="Arai W."/>
            <person name="Tsubouchi T."/>
            <person name="Morono Y."/>
            <person name="Uchiyama I."/>
            <person name="Ito T."/>
            <person name="Fujiyama A."/>
            <person name="Inagaki F."/>
            <person name="Takami H."/>
        </authorList>
    </citation>
    <scope>NUCLEOTIDE SEQUENCE</scope>
    <source>
        <strain evidence="1">Expedition CK06-06</strain>
    </source>
</reference>
<sequence>AEHGRSFSADGGNIARQYEGYKGFMVSGQENVNPFESLKPAGWYERWVAGVCVWEL</sequence>
<organism evidence="1">
    <name type="scientific">marine sediment metagenome</name>
    <dbReference type="NCBI Taxonomy" id="412755"/>
    <lineage>
        <taxon>unclassified sequences</taxon>
        <taxon>metagenomes</taxon>
        <taxon>ecological metagenomes</taxon>
    </lineage>
</organism>
<accession>X0VBA9</accession>
<dbReference type="EMBL" id="BARS01035148">
    <property type="protein sequence ID" value="GAG15560.1"/>
    <property type="molecule type" value="Genomic_DNA"/>
</dbReference>